<gene>
    <name evidence="5" type="ORF">EBB79_23010</name>
</gene>
<keyword evidence="1" id="KW-0813">Transport</keyword>
<evidence type="ECO:0000313" key="5">
    <source>
        <dbReference type="EMBL" id="AZV80824.1"/>
    </source>
</evidence>
<dbReference type="GO" id="GO:0019825">
    <property type="term" value="F:oxygen binding"/>
    <property type="evidence" value="ECO:0007669"/>
    <property type="project" value="InterPro"/>
</dbReference>
<organism evidence="5 6">
    <name type="scientific">Parasedimentitalea marina</name>
    <dbReference type="NCBI Taxonomy" id="2483033"/>
    <lineage>
        <taxon>Bacteria</taxon>
        <taxon>Pseudomonadati</taxon>
        <taxon>Pseudomonadota</taxon>
        <taxon>Alphaproteobacteria</taxon>
        <taxon>Rhodobacterales</taxon>
        <taxon>Paracoccaceae</taxon>
        <taxon>Parasedimentitalea</taxon>
    </lineage>
</organism>
<dbReference type="Pfam" id="PF01152">
    <property type="entry name" value="Bac_globin"/>
    <property type="match status" value="1"/>
</dbReference>
<keyword evidence="3" id="KW-0479">Metal-binding</keyword>
<dbReference type="InterPro" id="IPR001486">
    <property type="entry name" value="Hemoglobin_trunc"/>
</dbReference>
<keyword evidence="5" id="KW-0614">Plasmid</keyword>
<geneLocation type="plasmid" evidence="5 6">
    <name>pW43B</name>
</geneLocation>
<dbReference type="AlphaFoldDB" id="A0A3T0N9U6"/>
<sequence length="137" mass="15323">MNKFDITSEQIQLVVIEFYSRIRSDQELGPIFNAAIGTNAADWRAHEAKIASFWRNAAGLDRSYSGNPMLVHVKNSKVQPELFSRWLRIFRDTAEDILPDGAAHGLADLADRIGQSLAMGIGQFRERHGNAPNLRSS</sequence>
<proteinExistence type="predicted"/>
<evidence type="ECO:0000256" key="3">
    <source>
        <dbReference type="ARBA" id="ARBA00022723"/>
    </source>
</evidence>
<dbReference type="Gene3D" id="1.10.490.10">
    <property type="entry name" value="Globins"/>
    <property type="match status" value="1"/>
</dbReference>
<keyword evidence="4" id="KW-0408">Iron</keyword>
<evidence type="ECO:0000256" key="1">
    <source>
        <dbReference type="ARBA" id="ARBA00022448"/>
    </source>
</evidence>
<keyword evidence="2" id="KW-0349">Heme</keyword>
<accession>A0A3T0N9U6</accession>
<dbReference type="GO" id="GO:0046872">
    <property type="term" value="F:metal ion binding"/>
    <property type="evidence" value="ECO:0007669"/>
    <property type="project" value="UniProtKB-KW"/>
</dbReference>
<dbReference type="InterPro" id="IPR009050">
    <property type="entry name" value="Globin-like_sf"/>
</dbReference>
<evidence type="ECO:0000313" key="6">
    <source>
        <dbReference type="Proteomes" id="UP000283063"/>
    </source>
</evidence>
<dbReference type="EMBL" id="CP033221">
    <property type="protein sequence ID" value="AZV80824.1"/>
    <property type="molecule type" value="Genomic_DNA"/>
</dbReference>
<dbReference type="GO" id="GO:0020037">
    <property type="term" value="F:heme binding"/>
    <property type="evidence" value="ECO:0007669"/>
    <property type="project" value="InterPro"/>
</dbReference>
<evidence type="ECO:0000256" key="4">
    <source>
        <dbReference type="ARBA" id="ARBA00023004"/>
    </source>
</evidence>
<dbReference type="InterPro" id="IPR012292">
    <property type="entry name" value="Globin/Proto"/>
</dbReference>
<evidence type="ECO:0000256" key="2">
    <source>
        <dbReference type="ARBA" id="ARBA00022617"/>
    </source>
</evidence>
<name>A0A3T0N9U6_9RHOB</name>
<dbReference type="SUPFAM" id="SSF46458">
    <property type="entry name" value="Globin-like"/>
    <property type="match status" value="1"/>
</dbReference>
<reference evidence="5 6" key="1">
    <citation type="submission" date="2018-10" db="EMBL/GenBank/DDBJ databases">
        <title>Parasedimentitalea marina sp. nov., a psychrophilic bacterium isolated from deep seawater of the New Britain Trench.</title>
        <authorList>
            <person name="Cao J."/>
        </authorList>
    </citation>
    <scope>NUCLEOTIDE SEQUENCE [LARGE SCALE GENOMIC DNA]</scope>
    <source>
        <strain evidence="5 6">W43</strain>
        <plasmid evidence="5 6">pW43B</plasmid>
    </source>
</reference>
<dbReference type="Proteomes" id="UP000283063">
    <property type="component" value="Plasmid pW43B"/>
</dbReference>
<dbReference type="RefSeq" id="WP_127751323.1">
    <property type="nucleotide sequence ID" value="NZ_CP033221.1"/>
</dbReference>
<keyword evidence="6" id="KW-1185">Reference proteome</keyword>
<protein>
    <submittedName>
        <fullName evidence="5">Group III truncated hemoglobin</fullName>
    </submittedName>
</protein>
<dbReference type="CDD" id="cd08916">
    <property type="entry name" value="TrHb3_P"/>
    <property type="match status" value="1"/>
</dbReference>
<dbReference type="KEGG" id="sedi:EBB79_23010"/>
<dbReference type="OrthoDB" id="25954at2"/>